<dbReference type="InterPro" id="IPR001242">
    <property type="entry name" value="Condensation_dom"/>
</dbReference>
<dbReference type="InterPro" id="IPR020845">
    <property type="entry name" value="AMP-binding_CS"/>
</dbReference>
<sequence>MAVSVTTLDAVLRATVSRLPDQVAVIGDEHWSYARLDAEATRRALALRASGVRPGDRVAVALKGDAEALAVVAAVARCGASLVPVDLANPPARVAFILADSGCRLIVADSAGALRGPPPGGCPVITTSELAGVAPVTSLSPPEPDAPVASLAPPGPDMEAYVLYTSGSTGRPKGVRVRHSAIADHAIVFAEFLGLTPADRVLQFSSLGFDTALEEIWCTWAAGAALVVKRARVLGPYEVGELVRRSGVSVLSLPTAYWRTLAGELDGVSRAGWEGLRCVSIGGEAASVADLRAHRRGALAGADLVNGYGPTECVVTATARRFGPSDPVDSAAGSLPIGAALPGRVAVALLPDGRTAGPGQEGELLVGGVIADGYVGRDELTARRFVRRRIAGEERTMYRTGDIVRVPADGDGFVFLRRVDDQVKLRGYRIELGEVDAALRELGPVRDAAAALVPREHAEPLLGALVVPRCPEAWQAAEAAGTLAASVPPAMIPAVWVMADKVPLNVNGKIDRVRVAEAIAAGAGGARDARPPSSDDDRPLALLARIWADVLDMPDPSPSDDFLDSGGDSLLAVRLAARARALGLAVSPSMVLQHGSLERIALAATATTSTGTTPQPRPGADPLRTGSTPAATPAGRLMPSQLRWILDGPVPDIHHFVLPNLFRIPAALPDAAVEAAGRAIVAAHGALRSSIDFGAPAIRELPVDAVDPVEIVELPAGPMDAVLPPAAERILSSMDPALGGLFRLVRLRSGERHRLLVAAHHAVVDGWSMALLTDEVETALSTWARTGQARLHPPAASVADYAAHIARYVASDQARHDHAAWLAAPWSELDTLDGVRRDGAGLLPTIVTSHALLPAGDTDAFLRASSRIGRPDALLRACLLVAVAEWTGVPVQAVDVYGNNRVNPPGGLDLTRTIGYIQTTHPEFAVVEGTGVKAVRSVLDGPRYAPPRPYGFDALRFLSPSAEERSALAALPRPVLRLNYRSQMDRLSRRASDAILADADEDTGRHRSPRQRERYLLMFEADVIGDRLDIGVKFSTDQFDRDAIDTLAARAARLLGETVRKGAR</sequence>
<dbReference type="Gene3D" id="3.30.559.30">
    <property type="entry name" value="Nonribosomal peptide synthetase, condensation domain"/>
    <property type="match status" value="1"/>
</dbReference>
<dbReference type="Proteomes" id="UP001589568">
    <property type="component" value="Unassembled WGS sequence"/>
</dbReference>
<reference evidence="6 7" key="1">
    <citation type="submission" date="2024-09" db="EMBL/GenBank/DDBJ databases">
        <authorList>
            <person name="Sun Q."/>
            <person name="Mori K."/>
        </authorList>
    </citation>
    <scope>NUCLEOTIDE SEQUENCE [LARGE SCALE GENOMIC DNA]</scope>
    <source>
        <strain evidence="6 7">JCM 3324</strain>
    </source>
</reference>
<dbReference type="Gene3D" id="1.10.1200.10">
    <property type="entry name" value="ACP-like"/>
    <property type="match status" value="1"/>
</dbReference>
<name>A0ABV5P1E9_9ACTN</name>
<evidence type="ECO:0000256" key="2">
    <source>
        <dbReference type="ARBA" id="ARBA00022450"/>
    </source>
</evidence>
<dbReference type="SUPFAM" id="SSF47336">
    <property type="entry name" value="ACP-like"/>
    <property type="match status" value="1"/>
</dbReference>
<evidence type="ECO:0000256" key="1">
    <source>
        <dbReference type="ARBA" id="ARBA00001957"/>
    </source>
</evidence>
<dbReference type="InterPro" id="IPR045851">
    <property type="entry name" value="AMP-bd_C_sf"/>
</dbReference>
<gene>
    <name evidence="6" type="ORF">ACFFR3_43365</name>
</gene>
<proteinExistence type="predicted"/>
<keyword evidence="3" id="KW-0597">Phosphoprotein</keyword>
<dbReference type="SUPFAM" id="SSF56801">
    <property type="entry name" value="Acetyl-CoA synthetase-like"/>
    <property type="match status" value="1"/>
</dbReference>
<evidence type="ECO:0000313" key="7">
    <source>
        <dbReference type="Proteomes" id="UP001589568"/>
    </source>
</evidence>
<dbReference type="PROSITE" id="PS50075">
    <property type="entry name" value="CARRIER"/>
    <property type="match status" value="1"/>
</dbReference>
<dbReference type="InterPro" id="IPR000873">
    <property type="entry name" value="AMP-dep_synth/lig_dom"/>
</dbReference>
<dbReference type="SMART" id="SM00823">
    <property type="entry name" value="PKS_PP"/>
    <property type="match status" value="1"/>
</dbReference>
<dbReference type="InterPro" id="IPR020806">
    <property type="entry name" value="PKS_PP-bd"/>
</dbReference>
<dbReference type="InterPro" id="IPR042099">
    <property type="entry name" value="ANL_N_sf"/>
</dbReference>
<dbReference type="Gene3D" id="3.30.559.10">
    <property type="entry name" value="Chloramphenicol acetyltransferase-like domain"/>
    <property type="match status" value="1"/>
</dbReference>
<dbReference type="Gene3D" id="3.40.50.12780">
    <property type="entry name" value="N-terminal domain of ligase-like"/>
    <property type="match status" value="1"/>
</dbReference>
<dbReference type="InterPro" id="IPR036736">
    <property type="entry name" value="ACP-like_sf"/>
</dbReference>
<comment type="cofactor">
    <cofactor evidence="1">
        <name>pantetheine 4'-phosphate</name>
        <dbReference type="ChEBI" id="CHEBI:47942"/>
    </cofactor>
</comment>
<keyword evidence="7" id="KW-1185">Reference proteome</keyword>
<dbReference type="InterPro" id="IPR010071">
    <property type="entry name" value="AA_adenyl_dom"/>
</dbReference>
<dbReference type="EMBL" id="JBHMCF010000049">
    <property type="protein sequence ID" value="MFB9476378.1"/>
    <property type="molecule type" value="Genomic_DNA"/>
</dbReference>
<dbReference type="Pfam" id="PF00668">
    <property type="entry name" value="Condensation"/>
    <property type="match status" value="1"/>
</dbReference>
<organism evidence="6 7">
    <name type="scientific">Nonomuraea salmonea</name>
    <dbReference type="NCBI Taxonomy" id="46181"/>
    <lineage>
        <taxon>Bacteria</taxon>
        <taxon>Bacillati</taxon>
        <taxon>Actinomycetota</taxon>
        <taxon>Actinomycetes</taxon>
        <taxon>Streptosporangiales</taxon>
        <taxon>Streptosporangiaceae</taxon>
        <taxon>Nonomuraea</taxon>
    </lineage>
</organism>
<dbReference type="PANTHER" id="PTHR45527">
    <property type="entry name" value="NONRIBOSOMAL PEPTIDE SYNTHETASE"/>
    <property type="match status" value="1"/>
</dbReference>
<dbReference type="InterPro" id="IPR006162">
    <property type="entry name" value="Ppantetheine_attach_site"/>
</dbReference>
<comment type="caution">
    <text evidence="6">The sequence shown here is derived from an EMBL/GenBank/DDBJ whole genome shotgun (WGS) entry which is preliminary data.</text>
</comment>
<dbReference type="CDD" id="cd05930">
    <property type="entry name" value="A_NRPS"/>
    <property type="match status" value="1"/>
</dbReference>
<dbReference type="InterPro" id="IPR009081">
    <property type="entry name" value="PP-bd_ACP"/>
</dbReference>
<evidence type="ECO:0000256" key="3">
    <source>
        <dbReference type="ARBA" id="ARBA00022553"/>
    </source>
</evidence>
<keyword evidence="2" id="KW-0596">Phosphopantetheine</keyword>
<feature type="region of interest" description="Disordered" evidence="4">
    <location>
        <begin position="605"/>
        <end position="634"/>
    </location>
</feature>
<dbReference type="Pfam" id="PF00501">
    <property type="entry name" value="AMP-binding"/>
    <property type="match status" value="1"/>
</dbReference>
<dbReference type="NCBIfam" id="TIGR01733">
    <property type="entry name" value="AA-adenyl-dom"/>
    <property type="match status" value="1"/>
</dbReference>
<evidence type="ECO:0000256" key="4">
    <source>
        <dbReference type="SAM" id="MobiDB-lite"/>
    </source>
</evidence>
<evidence type="ECO:0000313" key="6">
    <source>
        <dbReference type="EMBL" id="MFB9476378.1"/>
    </source>
</evidence>
<dbReference type="SUPFAM" id="SSF52777">
    <property type="entry name" value="CoA-dependent acyltransferases"/>
    <property type="match status" value="2"/>
</dbReference>
<dbReference type="PROSITE" id="PS00012">
    <property type="entry name" value="PHOSPHOPANTETHEINE"/>
    <property type="match status" value="1"/>
</dbReference>
<dbReference type="PROSITE" id="PS00455">
    <property type="entry name" value="AMP_BINDING"/>
    <property type="match status" value="1"/>
</dbReference>
<dbReference type="InterPro" id="IPR023213">
    <property type="entry name" value="CAT-like_dom_sf"/>
</dbReference>
<evidence type="ECO:0000259" key="5">
    <source>
        <dbReference type="PROSITE" id="PS50075"/>
    </source>
</evidence>
<dbReference type="RefSeq" id="WP_379485034.1">
    <property type="nucleotide sequence ID" value="NZ_JBHMCF010000049.1"/>
</dbReference>
<accession>A0ABV5P1E9</accession>
<feature type="domain" description="Carrier" evidence="5">
    <location>
        <begin position="534"/>
        <end position="608"/>
    </location>
</feature>
<protein>
    <submittedName>
        <fullName evidence="6">Amino acid adenylation domain-containing protein</fullName>
    </submittedName>
</protein>
<dbReference type="Gene3D" id="3.30.300.30">
    <property type="match status" value="1"/>
</dbReference>
<dbReference type="PANTHER" id="PTHR45527:SF1">
    <property type="entry name" value="FATTY ACID SYNTHASE"/>
    <property type="match status" value="1"/>
</dbReference>
<dbReference type="Pfam" id="PF00550">
    <property type="entry name" value="PP-binding"/>
    <property type="match status" value="1"/>
</dbReference>